<evidence type="ECO:0000256" key="4">
    <source>
        <dbReference type="ARBA" id="ARBA00023239"/>
    </source>
</evidence>
<dbReference type="AlphaFoldDB" id="T1HCA1"/>
<dbReference type="Pfam" id="PF22622">
    <property type="entry name" value="MFE-2_hydrat-2_N"/>
    <property type="match status" value="1"/>
</dbReference>
<evidence type="ECO:0000259" key="6">
    <source>
        <dbReference type="Pfam" id="PF01575"/>
    </source>
</evidence>
<dbReference type="Pfam" id="PF01575">
    <property type="entry name" value="MaoC_dehydratas"/>
    <property type="match status" value="1"/>
</dbReference>
<dbReference type="GO" id="GO:0005777">
    <property type="term" value="C:peroxisome"/>
    <property type="evidence" value="ECO:0007669"/>
    <property type="project" value="UniProtKB-SubCell"/>
</dbReference>
<dbReference type="EMBL" id="ACPB03006378">
    <property type="status" value="NOT_ANNOTATED_CDS"/>
    <property type="molecule type" value="Genomic_DNA"/>
</dbReference>
<accession>T1HCA1</accession>
<dbReference type="GO" id="GO:0003857">
    <property type="term" value="F:(3S)-3-hydroxyacyl-CoA dehydrogenase (NAD+) activity"/>
    <property type="evidence" value="ECO:0007669"/>
    <property type="project" value="TreeGrafter"/>
</dbReference>
<keyword evidence="3" id="KW-0576">Peroxisome</keyword>
<evidence type="ECO:0000256" key="2">
    <source>
        <dbReference type="ARBA" id="ARBA00006484"/>
    </source>
</evidence>
<evidence type="ECO:0000256" key="3">
    <source>
        <dbReference type="ARBA" id="ARBA00023140"/>
    </source>
</evidence>
<keyword evidence="9" id="KW-1185">Reference proteome</keyword>
<dbReference type="Gene3D" id="3.30.1050.10">
    <property type="entry name" value="SCP2 sterol-binding domain"/>
    <property type="match status" value="1"/>
</dbReference>
<feature type="domain" description="Peroxisomal multifunctional enzyme type 2-like N-terminal" evidence="7">
    <location>
        <begin position="2"/>
        <end position="99"/>
    </location>
</feature>
<comment type="similarity">
    <text evidence="2">Belongs to the short-chain dehydrogenases/reductases (SDR) family.</text>
</comment>
<dbReference type="FunFam" id="3.10.129.10:FF:000013">
    <property type="entry name" value="Peroxisomal multifunctional enzyme type 2"/>
    <property type="match status" value="1"/>
</dbReference>
<organism evidence="8 9">
    <name type="scientific">Rhodnius prolixus</name>
    <name type="common">Triatomid bug</name>
    <dbReference type="NCBI Taxonomy" id="13249"/>
    <lineage>
        <taxon>Eukaryota</taxon>
        <taxon>Metazoa</taxon>
        <taxon>Ecdysozoa</taxon>
        <taxon>Arthropoda</taxon>
        <taxon>Hexapoda</taxon>
        <taxon>Insecta</taxon>
        <taxon>Pterygota</taxon>
        <taxon>Neoptera</taxon>
        <taxon>Paraneoptera</taxon>
        <taxon>Hemiptera</taxon>
        <taxon>Heteroptera</taxon>
        <taxon>Panheteroptera</taxon>
        <taxon>Cimicomorpha</taxon>
        <taxon>Reduviidae</taxon>
        <taxon>Triatominae</taxon>
        <taxon>Rhodnius</taxon>
    </lineage>
</organism>
<dbReference type="VEuPathDB" id="VectorBase:RPRC001665"/>
<protein>
    <submittedName>
        <fullName evidence="8">MaoC-like domain-containing protein</fullName>
    </submittedName>
</protein>
<reference evidence="8" key="1">
    <citation type="submission" date="2015-05" db="UniProtKB">
        <authorList>
            <consortium name="EnsemblMetazoa"/>
        </authorList>
    </citation>
    <scope>IDENTIFICATION</scope>
</reference>
<evidence type="ECO:0000256" key="1">
    <source>
        <dbReference type="ARBA" id="ARBA00004275"/>
    </source>
</evidence>
<dbReference type="PANTHER" id="PTHR13078">
    <property type="entry name" value="PEROXISOMAL MULTIFUNCTIONAL ENZYME TYPE 2-RELATED"/>
    <property type="match status" value="1"/>
</dbReference>
<dbReference type="CDD" id="cd03448">
    <property type="entry name" value="HDE_HSD"/>
    <property type="match status" value="1"/>
</dbReference>
<feature type="domain" description="MaoC-like" evidence="6">
    <location>
        <begin position="117"/>
        <end position="235"/>
    </location>
</feature>
<dbReference type="Proteomes" id="UP000015103">
    <property type="component" value="Unassembled WGS sequence"/>
</dbReference>
<comment type="subcellular location">
    <subcellularLocation>
        <location evidence="1">Peroxisome</location>
    </subcellularLocation>
</comment>
<dbReference type="Gene3D" id="3.10.129.10">
    <property type="entry name" value="Hotdog Thioesterase"/>
    <property type="match status" value="1"/>
</dbReference>
<dbReference type="InterPro" id="IPR029069">
    <property type="entry name" value="HotDog_dom_sf"/>
</dbReference>
<sequence>MAIIPGQMAIASSSILENLIPGKSVDLTQILHGEQYLEIFQPMPSDGRLDNVCRIVDVLDKGSNAIILVGGTIIKKELDTFDVNGSRICYGQMSIVAVGAGGFGGKRDTDKNIDIVDPPNRKPDASEYQTTSHDQAALYRLSGDLNPLHIDANFASLGGFKTPILHGLCSLGFSARHVLKRFGNNDPTNFKAIKCRFSKPVIPGESLRTDMWVSENLSRIHFRTVAVESGNIIISGAYVDLQKCYLRPINSVKVETLSSDVVFQTMSDKIKNTPELVKKINGIFAFNITENGTVVKTWTCDLKRAEVYEGNPKVGVKVDTTITLGNNEFIELG</sequence>
<dbReference type="GO" id="GO:0006635">
    <property type="term" value="P:fatty acid beta-oxidation"/>
    <property type="evidence" value="ECO:0007669"/>
    <property type="project" value="TreeGrafter"/>
</dbReference>
<evidence type="ECO:0000256" key="5">
    <source>
        <dbReference type="SAM" id="MobiDB-lite"/>
    </source>
</evidence>
<dbReference type="InterPro" id="IPR054357">
    <property type="entry name" value="MFE-2_N"/>
</dbReference>
<dbReference type="SUPFAM" id="SSF54637">
    <property type="entry name" value="Thioesterase/thiol ester dehydrase-isomerase"/>
    <property type="match status" value="2"/>
</dbReference>
<dbReference type="STRING" id="13249.T1HCA1"/>
<dbReference type="InterPro" id="IPR036527">
    <property type="entry name" value="SCP2_sterol-bd_dom_sf"/>
</dbReference>
<dbReference type="EnsemblMetazoa" id="RPRC001665-RA">
    <property type="protein sequence ID" value="RPRC001665-PA"/>
    <property type="gene ID" value="RPRC001665"/>
</dbReference>
<name>T1HCA1_RHOPR</name>
<proteinExistence type="inferred from homology"/>
<evidence type="ECO:0000313" key="8">
    <source>
        <dbReference type="EnsemblMetazoa" id="RPRC001665-PA"/>
    </source>
</evidence>
<dbReference type="eggNOG" id="KOG1206">
    <property type="taxonomic scope" value="Eukaryota"/>
</dbReference>
<dbReference type="GO" id="GO:0044594">
    <property type="term" value="F:17-beta-hydroxysteroid dehydrogenase (NAD+) activity"/>
    <property type="evidence" value="ECO:0007669"/>
    <property type="project" value="TreeGrafter"/>
</dbReference>
<dbReference type="PANTHER" id="PTHR13078:SF56">
    <property type="entry name" value="PEROXISOMAL MULTIFUNCTIONAL ENZYME TYPE 2"/>
    <property type="match status" value="1"/>
</dbReference>
<dbReference type="InterPro" id="IPR002539">
    <property type="entry name" value="MaoC-like_dom"/>
</dbReference>
<dbReference type="SUPFAM" id="SSF55718">
    <property type="entry name" value="SCP-like"/>
    <property type="match status" value="1"/>
</dbReference>
<keyword evidence="4" id="KW-0456">Lyase</keyword>
<dbReference type="HOGENOM" id="CLU_835011_0_0_1"/>
<dbReference type="GO" id="GO:0018812">
    <property type="term" value="F:3-hydroxyacyl-CoA dehydratase activity"/>
    <property type="evidence" value="ECO:0007669"/>
    <property type="project" value="UniProtKB-ARBA"/>
</dbReference>
<dbReference type="InParanoid" id="T1HCA1"/>
<feature type="compositionally biased region" description="Basic and acidic residues" evidence="5">
    <location>
        <begin position="109"/>
        <end position="125"/>
    </location>
</feature>
<feature type="region of interest" description="Disordered" evidence="5">
    <location>
        <begin position="109"/>
        <end position="129"/>
    </location>
</feature>
<evidence type="ECO:0000259" key="7">
    <source>
        <dbReference type="Pfam" id="PF22622"/>
    </source>
</evidence>
<evidence type="ECO:0000313" key="9">
    <source>
        <dbReference type="Proteomes" id="UP000015103"/>
    </source>
</evidence>
<dbReference type="OMA" id="VHYCRMG"/>